<keyword evidence="5" id="KW-1185">Reference proteome</keyword>
<dbReference type="PhylomeDB" id="A0A0D2UGI9"/>
<evidence type="ECO:0000259" key="3">
    <source>
        <dbReference type="Pfam" id="PF19314"/>
    </source>
</evidence>
<dbReference type="InterPro" id="IPR045668">
    <property type="entry name" value="FHIP_KELAA_motif"/>
</dbReference>
<dbReference type="InterPro" id="IPR045669">
    <property type="entry name" value="FHIP_C"/>
</dbReference>
<accession>A0A0D2UGI9</accession>
<evidence type="ECO:0000256" key="1">
    <source>
        <dbReference type="ARBA" id="ARBA00024336"/>
    </source>
</evidence>
<protein>
    <recommendedName>
        <fullName evidence="3">FHF complex subunit HOOK-interacting protein C-terminal domain-containing protein</fullName>
    </recommendedName>
</protein>
<gene>
    <name evidence="4" type="ORF">CAOG_004867</name>
</gene>
<sequence>MDNVKSFFNKLKASATNTPVKGGGGGGGGGMMGGSSPASSPGRGALSPSSAQLRTGGGGSALLSPSSSHGQRPEWWMDSKQIVQQGVHDSSRRVQLLTGHWESLESCIKAHVGTDRVHDLDRLPIRNNLVSIVNILTEEDRELRDPPYVCFELFIEQRMFEIISPDHVCKCFKQLRGELAKAISMLLQILQNNSLLQHETTTDAINILLADSQANKDCISPSSLLDLLHSLTSSIGKHPAYLAHFLKDSPSRSQGQSNSVSQSNSFGNLTNLSPYAVGGSSGETPFSGRPSYEQLEDGFGAVISAPSSPSPPPIHTPSKRNRDPFATRECTILALLTTNIHEMQSMIGDKARAAMLPLLQVSHSQPALSRAIVDSFCPFLAAGLSAYYSPLPTELPVPLTDWIALTQSRSLSTSAVSSAQLQKYQQQLQLQLQNQQPGRQVSRSVLSMQDLDNLVHSLDFCNQVASRATADVARALAQAMCDIFFNCVLGPALYHTTKEERVASFTYFEQCVAEVSDPRLLRVFIEFVLGFEQEDKPLRSNLFRFLSRDACEEEMIAGLRLVHTMLLTFRADAFGGLLLQDVVNSEVGAQLRSYEAKQATLAQQQRVEQQTLLHLDSLSSNDHGRSTDDQQRQLIKEAEHHMARAQLNQWRDSMEEFGRSAAAFLMLHPYALDDVSPDHSGYESYVEQARLLMERALASFPTSIAWSSDVYLAPLSTISGPLPRVEQVLGEGASLLMGSTPAAASTNAREPISYRAVNVCGGTAVSRPRERSAEPFYPPPSSVAARSKPGQLQQNEPPIPQQADLSTLAFMGVPRHAGAGPLLNSLFDLLENMTTQSYSVNLLLTAVLSQLAVAPVPWLRQYMINTELPLAPGTRSLFRSLTIAAGSIRKGAAELEQFAERLSSAKAHLAATSMSPPKPNVPSVATVTPKNSPMKPSSVASPAAAAAAAATSHVRHTPSGKLVPSLSQLTLEQRQQFTSIALAFTCESTEVRTFLLAVIVFEEFVKELSAIAQELCLDTMF</sequence>
<dbReference type="PANTHER" id="PTHR21705:SF11">
    <property type="entry name" value="FHIP FAMILY PROTEIN CG3558"/>
    <property type="match status" value="1"/>
</dbReference>
<dbReference type="STRING" id="595528.A0A0D2UGI9"/>
<dbReference type="AlphaFoldDB" id="A0A0D2UGI9"/>
<dbReference type="Pfam" id="PF19311">
    <property type="entry name" value="KELAA"/>
    <property type="match status" value="1"/>
</dbReference>
<dbReference type="InterPro" id="IPR019384">
    <property type="entry name" value="FHIP"/>
</dbReference>
<organism evidence="4 5">
    <name type="scientific">Capsaspora owczarzaki (strain ATCC 30864)</name>
    <dbReference type="NCBI Taxonomy" id="595528"/>
    <lineage>
        <taxon>Eukaryota</taxon>
        <taxon>Filasterea</taxon>
        <taxon>Capsaspora</taxon>
    </lineage>
</organism>
<dbReference type="RefSeq" id="XP_004347618.2">
    <property type="nucleotide sequence ID" value="XM_004347568.2"/>
</dbReference>
<evidence type="ECO:0000313" key="5">
    <source>
        <dbReference type="Proteomes" id="UP000008743"/>
    </source>
</evidence>
<name>A0A0D2UGI9_CAPO3</name>
<feature type="region of interest" description="Disordered" evidence="2">
    <location>
        <begin position="911"/>
        <end position="938"/>
    </location>
</feature>
<feature type="compositionally biased region" description="Low complexity" evidence="2">
    <location>
        <begin position="34"/>
        <end position="51"/>
    </location>
</feature>
<dbReference type="OrthoDB" id="6287422at2759"/>
<feature type="compositionally biased region" description="Gly residues" evidence="2">
    <location>
        <begin position="21"/>
        <end position="33"/>
    </location>
</feature>
<dbReference type="PANTHER" id="PTHR21705">
    <property type="entry name" value="RAI16 PROTEIN-RELATED"/>
    <property type="match status" value="1"/>
</dbReference>
<reference evidence="5" key="1">
    <citation type="submission" date="2011-02" db="EMBL/GenBank/DDBJ databases">
        <title>The Genome Sequence of Capsaspora owczarzaki ATCC 30864.</title>
        <authorList>
            <person name="Russ C."/>
            <person name="Cuomo C."/>
            <person name="Burger G."/>
            <person name="Gray M.W."/>
            <person name="Holland P.W.H."/>
            <person name="King N."/>
            <person name="Lang F.B.F."/>
            <person name="Roger A.J."/>
            <person name="Ruiz-Trillo I."/>
            <person name="Young S.K."/>
            <person name="Zeng Q."/>
            <person name="Gargeya S."/>
            <person name="Alvarado L."/>
            <person name="Berlin A."/>
            <person name="Chapman S.B."/>
            <person name="Chen Z."/>
            <person name="Freedman E."/>
            <person name="Gellesch M."/>
            <person name="Goldberg J."/>
            <person name="Griggs A."/>
            <person name="Gujja S."/>
            <person name="Heilman E."/>
            <person name="Heiman D."/>
            <person name="Howarth C."/>
            <person name="Mehta T."/>
            <person name="Neiman D."/>
            <person name="Pearson M."/>
            <person name="Roberts A."/>
            <person name="Saif S."/>
            <person name="Shea T."/>
            <person name="Shenoy N."/>
            <person name="Sisk P."/>
            <person name="Stolte C."/>
            <person name="Sykes S."/>
            <person name="White J."/>
            <person name="Yandava C."/>
            <person name="Haas B."/>
            <person name="Nusbaum C."/>
            <person name="Birren B."/>
        </authorList>
    </citation>
    <scope>NUCLEOTIDE SEQUENCE</scope>
    <source>
        <strain evidence="5">ATCC 30864</strain>
    </source>
</reference>
<dbReference type="EMBL" id="KE346366">
    <property type="protein sequence ID" value="KJE94186.1"/>
    <property type="molecule type" value="Genomic_DNA"/>
</dbReference>
<feature type="region of interest" description="Disordered" evidence="2">
    <location>
        <begin position="15"/>
        <end position="73"/>
    </location>
</feature>
<comment type="similarity">
    <text evidence="1">Belongs to the FHIP family.</text>
</comment>
<evidence type="ECO:0000313" key="4">
    <source>
        <dbReference type="EMBL" id="KJE94186.1"/>
    </source>
</evidence>
<dbReference type="eggNOG" id="KOG3695">
    <property type="taxonomic scope" value="Eukaryota"/>
</dbReference>
<proteinExistence type="inferred from homology"/>
<dbReference type="Pfam" id="PF19314">
    <property type="entry name" value="DUF5917"/>
    <property type="match status" value="1"/>
</dbReference>
<dbReference type="Proteomes" id="UP000008743">
    <property type="component" value="Unassembled WGS sequence"/>
</dbReference>
<feature type="compositionally biased region" description="Low complexity" evidence="2">
    <location>
        <begin position="61"/>
        <end position="70"/>
    </location>
</feature>
<evidence type="ECO:0000256" key="2">
    <source>
        <dbReference type="SAM" id="MobiDB-lite"/>
    </source>
</evidence>
<dbReference type="Pfam" id="PF10257">
    <property type="entry name" value="RAI16-like"/>
    <property type="match status" value="1"/>
</dbReference>
<feature type="region of interest" description="Disordered" evidence="2">
    <location>
        <begin position="301"/>
        <end position="322"/>
    </location>
</feature>
<dbReference type="InParanoid" id="A0A0D2UGI9"/>
<feature type="compositionally biased region" description="Polar residues" evidence="2">
    <location>
        <begin position="923"/>
        <end position="938"/>
    </location>
</feature>
<feature type="region of interest" description="Disordered" evidence="2">
    <location>
        <begin position="766"/>
        <end position="796"/>
    </location>
</feature>
<feature type="domain" description="FHF complex subunit HOOK-interacting protein C-terminal" evidence="3">
    <location>
        <begin position="820"/>
        <end position="911"/>
    </location>
</feature>